<dbReference type="SUPFAM" id="SSF52540">
    <property type="entry name" value="P-loop containing nucleoside triphosphate hydrolases"/>
    <property type="match status" value="1"/>
</dbReference>
<comment type="caution">
    <text evidence="1">The sequence shown here is derived from an EMBL/GenBank/DDBJ whole genome shotgun (WGS) entry which is preliminary data.</text>
</comment>
<dbReference type="Gene3D" id="3.40.50.300">
    <property type="entry name" value="P-loop containing nucleotide triphosphate hydrolases"/>
    <property type="match status" value="1"/>
</dbReference>
<dbReference type="Proteomes" id="UP000526033">
    <property type="component" value="Unassembled WGS sequence"/>
</dbReference>
<sequence>MDYPFFNSKALSDGNVYDLTDPVDRLKYFHAKLGNKIEQIKTYLDTNSFIAYMMAKKLAGKGTYAKMTEDIFGANRMAHISVGDVIRRVHMLIEDPTAAAELRSYLEKNYRGFLSIDESLDALKNRTQDKISIPTEFLLCLLKREISMMGKKALFIDGLPRNMDQISASLYFRDLINYRDDPDFFILIDTPNEILNARMTNRRVCPYCQTSKNLLFNPSQFIKYDKLSDEIYFVCDNTLCSGYGVAKYVSKEGDREGIHSIEERLNADAELMSVASTLQGVPKILLRSAYPVKIAEDYLEDYEIQPKLVYNADGDKVTMTKENWVFKDDSGQECYTIYAATYVVNMVTSLHKILFG</sequence>
<gene>
    <name evidence="1" type="ORF">GYA27_01125</name>
</gene>
<protein>
    <recommendedName>
        <fullName evidence="3">Adenylate kinase</fullName>
    </recommendedName>
</protein>
<reference evidence="1 2" key="1">
    <citation type="journal article" date="2020" name="Biotechnol. Biofuels">
        <title>New insights from the biogas microbiome by comprehensive genome-resolved metagenomics of nearly 1600 species originating from multiple anaerobic digesters.</title>
        <authorList>
            <person name="Campanaro S."/>
            <person name="Treu L."/>
            <person name="Rodriguez-R L.M."/>
            <person name="Kovalovszki A."/>
            <person name="Ziels R.M."/>
            <person name="Maus I."/>
            <person name="Zhu X."/>
            <person name="Kougias P.G."/>
            <person name="Basile A."/>
            <person name="Luo G."/>
            <person name="Schluter A."/>
            <person name="Konstantinidis K.T."/>
            <person name="Angelidaki I."/>
        </authorList>
    </citation>
    <scope>NUCLEOTIDE SEQUENCE [LARGE SCALE GENOMIC DNA]</scope>
    <source>
        <strain evidence="1">AS27yjCOA_165</strain>
    </source>
</reference>
<evidence type="ECO:0008006" key="3">
    <source>
        <dbReference type="Google" id="ProtNLM"/>
    </source>
</evidence>
<name>A0A7X9DKD1_UNCKA</name>
<dbReference type="InterPro" id="IPR027417">
    <property type="entry name" value="P-loop_NTPase"/>
</dbReference>
<evidence type="ECO:0000313" key="2">
    <source>
        <dbReference type="Proteomes" id="UP000526033"/>
    </source>
</evidence>
<organism evidence="1 2">
    <name type="scientific">candidate division WWE3 bacterium</name>
    <dbReference type="NCBI Taxonomy" id="2053526"/>
    <lineage>
        <taxon>Bacteria</taxon>
        <taxon>Katanobacteria</taxon>
    </lineage>
</organism>
<dbReference type="AlphaFoldDB" id="A0A7X9DKD1"/>
<dbReference type="EMBL" id="JAAZNL010000012">
    <property type="protein sequence ID" value="NMB69790.1"/>
    <property type="molecule type" value="Genomic_DNA"/>
</dbReference>
<proteinExistence type="predicted"/>
<accession>A0A7X9DKD1</accession>
<evidence type="ECO:0000313" key="1">
    <source>
        <dbReference type="EMBL" id="NMB69790.1"/>
    </source>
</evidence>